<dbReference type="GO" id="GO:0016020">
    <property type="term" value="C:membrane"/>
    <property type="evidence" value="ECO:0007669"/>
    <property type="project" value="TreeGrafter"/>
</dbReference>
<keyword evidence="8" id="KW-0479">Metal-binding</keyword>
<dbReference type="GO" id="GO:0008270">
    <property type="term" value="F:zinc ion binding"/>
    <property type="evidence" value="ECO:0007669"/>
    <property type="project" value="InterPro"/>
</dbReference>
<protein>
    <recommendedName>
        <fullName evidence="5">Aminopeptidase N</fullName>
        <ecNumber evidence="4">3.4.11.2</ecNumber>
    </recommendedName>
</protein>
<comment type="catalytic activity">
    <reaction evidence="1">
        <text>Release of an N-terminal amino acid, Xaa-|-Yaa- from a peptide, amide or arylamide. Xaa is preferably Ala, but may be most amino acids including Pro (slow action). When a terminal hydrophobic residue is followed by a prolyl residue, the two may be released as an intact Xaa-Pro dipeptide.</text>
        <dbReference type="EC" id="3.4.11.2"/>
    </reaction>
</comment>
<dbReference type="InterPro" id="IPR001930">
    <property type="entry name" value="Peptidase_M1"/>
</dbReference>
<keyword evidence="15" id="KW-1185">Reference proteome</keyword>
<comment type="similarity">
    <text evidence="3">Belongs to the peptidase M1 family.</text>
</comment>
<dbReference type="GO" id="GO:0016285">
    <property type="term" value="F:alanyl aminopeptidase activity"/>
    <property type="evidence" value="ECO:0007669"/>
    <property type="project" value="UniProtKB-EC"/>
</dbReference>
<dbReference type="InterPro" id="IPR042097">
    <property type="entry name" value="Aminopeptidase_N-like_N_sf"/>
</dbReference>
<dbReference type="GO" id="GO:0070006">
    <property type="term" value="F:metalloaminopeptidase activity"/>
    <property type="evidence" value="ECO:0007669"/>
    <property type="project" value="TreeGrafter"/>
</dbReference>
<dbReference type="InterPro" id="IPR050344">
    <property type="entry name" value="Peptidase_M1_aminopeptidases"/>
</dbReference>
<keyword evidence="11" id="KW-0482">Metalloprotease</keyword>
<evidence type="ECO:0000256" key="2">
    <source>
        <dbReference type="ARBA" id="ARBA00001947"/>
    </source>
</evidence>
<keyword evidence="7" id="KW-0645">Protease</keyword>
<dbReference type="GO" id="GO:0043171">
    <property type="term" value="P:peptide catabolic process"/>
    <property type="evidence" value="ECO:0007669"/>
    <property type="project" value="TreeGrafter"/>
</dbReference>
<dbReference type="InterPro" id="IPR027268">
    <property type="entry name" value="Peptidase_M4/M1_CTD_sf"/>
</dbReference>
<dbReference type="SUPFAM" id="SSF63737">
    <property type="entry name" value="Leukotriene A4 hydrolase N-terminal domain"/>
    <property type="match status" value="1"/>
</dbReference>
<dbReference type="SUPFAM" id="SSF55486">
    <property type="entry name" value="Metalloproteases ('zincins'), catalytic domain"/>
    <property type="match status" value="1"/>
</dbReference>
<dbReference type="PANTHER" id="PTHR11533:SF174">
    <property type="entry name" value="PUROMYCIN-SENSITIVE AMINOPEPTIDASE-RELATED"/>
    <property type="match status" value="1"/>
</dbReference>
<evidence type="ECO:0000256" key="11">
    <source>
        <dbReference type="ARBA" id="ARBA00023049"/>
    </source>
</evidence>
<comment type="caution">
    <text evidence="14">The sequence shown here is derived from an EMBL/GenBank/DDBJ whole genome shotgun (WGS) entry which is preliminary data.</text>
</comment>
<evidence type="ECO:0000256" key="9">
    <source>
        <dbReference type="ARBA" id="ARBA00022801"/>
    </source>
</evidence>
<dbReference type="Pfam" id="PF17900">
    <property type="entry name" value="Peptidase_M1_N"/>
    <property type="match status" value="1"/>
</dbReference>
<gene>
    <name evidence="14" type="ORF">DQQ10_14285</name>
</gene>
<dbReference type="GO" id="GO:0006508">
    <property type="term" value="P:proteolysis"/>
    <property type="evidence" value="ECO:0007669"/>
    <property type="project" value="UniProtKB-KW"/>
</dbReference>
<evidence type="ECO:0000259" key="13">
    <source>
        <dbReference type="Pfam" id="PF17900"/>
    </source>
</evidence>
<evidence type="ECO:0000313" key="15">
    <source>
        <dbReference type="Proteomes" id="UP000251889"/>
    </source>
</evidence>
<evidence type="ECO:0000259" key="12">
    <source>
        <dbReference type="Pfam" id="PF01433"/>
    </source>
</evidence>
<sequence>MIKPILSIIVFCFIVRSVNSQTSDKGVGLDVLTYTVNLDVDIENKSIQGDVVIAFELEPKITKVIFNSGSLKITNVFGATVTNYEARDQKLIITLAKRTTSAGQVQIFYNGKPSNGLVFPAPGQAHTVYFTSEWMICNDTPSDKAKCALNLTVPAAKTCVASGTFVNKKMTADKVLYSWNQDYETPPYTYGFAIGTFNTFEEKHGAVVLQHYSDNYTPRELETIFQKTGDMIDFFEQRSGIRYVQNSYSQILIGNHYQEMSGFAVLRDSYGKMVLQDSTETSLISHELAHQWWGNSITCASWNHFWLNEGFATFMSAAYNEHRFGKQKYTADIDSYFKVYKTIKDSGKDKSLVFTDWSRATKDDRNLVYFKGAYALHLLRIELGEQHFWEGIKRYSQKYFGKSVDTFEFQKTMEETSGRSLQVFFEKWVYLKRTQH</sequence>
<dbReference type="Gene3D" id="2.60.40.1730">
    <property type="entry name" value="tricorn interacting facor f3 domain"/>
    <property type="match status" value="1"/>
</dbReference>
<feature type="domain" description="Aminopeptidase N-like N-terminal" evidence="13">
    <location>
        <begin position="33"/>
        <end position="188"/>
    </location>
</feature>
<dbReference type="RefSeq" id="WP_112747544.1">
    <property type="nucleotide sequence ID" value="NZ_QMFY01000006.1"/>
</dbReference>
<proteinExistence type="inferred from homology"/>
<evidence type="ECO:0000256" key="4">
    <source>
        <dbReference type="ARBA" id="ARBA00012564"/>
    </source>
</evidence>
<organism evidence="14 15">
    <name type="scientific">Pseudochryseolinea flava</name>
    <dbReference type="NCBI Taxonomy" id="2059302"/>
    <lineage>
        <taxon>Bacteria</taxon>
        <taxon>Pseudomonadati</taxon>
        <taxon>Bacteroidota</taxon>
        <taxon>Cytophagia</taxon>
        <taxon>Cytophagales</taxon>
        <taxon>Fulvivirgaceae</taxon>
        <taxon>Pseudochryseolinea</taxon>
    </lineage>
</organism>
<evidence type="ECO:0000256" key="1">
    <source>
        <dbReference type="ARBA" id="ARBA00000098"/>
    </source>
</evidence>
<evidence type="ECO:0000256" key="3">
    <source>
        <dbReference type="ARBA" id="ARBA00010136"/>
    </source>
</evidence>
<accession>A0A364Y1M8</accession>
<feature type="domain" description="Peptidase M1 membrane alanine aminopeptidase" evidence="12">
    <location>
        <begin position="227"/>
        <end position="428"/>
    </location>
</feature>
<dbReference type="OrthoDB" id="100605at2"/>
<dbReference type="GO" id="GO:0005615">
    <property type="term" value="C:extracellular space"/>
    <property type="evidence" value="ECO:0007669"/>
    <property type="project" value="TreeGrafter"/>
</dbReference>
<comment type="cofactor">
    <cofactor evidence="2">
        <name>Zn(2+)</name>
        <dbReference type="ChEBI" id="CHEBI:29105"/>
    </cofactor>
</comment>
<evidence type="ECO:0000256" key="7">
    <source>
        <dbReference type="ARBA" id="ARBA00022670"/>
    </source>
</evidence>
<evidence type="ECO:0000313" key="14">
    <source>
        <dbReference type="EMBL" id="RAW00743.1"/>
    </source>
</evidence>
<dbReference type="Proteomes" id="UP000251889">
    <property type="component" value="Unassembled WGS sequence"/>
</dbReference>
<dbReference type="InterPro" id="IPR045357">
    <property type="entry name" value="Aminopeptidase_N-like_N"/>
</dbReference>
<keyword evidence="9" id="KW-0378">Hydrolase</keyword>
<evidence type="ECO:0000256" key="10">
    <source>
        <dbReference type="ARBA" id="ARBA00022833"/>
    </source>
</evidence>
<dbReference type="PRINTS" id="PR00756">
    <property type="entry name" value="ALADIPTASE"/>
</dbReference>
<dbReference type="Gene3D" id="1.10.390.10">
    <property type="entry name" value="Neutral Protease Domain 2"/>
    <property type="match status" value="1"/>
</dbReference>
<dbReference type="GO" id="GO:0005737">
    <property type="term" value="C:cytoplasm"/>
    <property type="evidence" value="ECO:0007669"/>
    <property type="project" value="TreeGrafter"/>
</dbReference>
<dbReference type="EMBL" id="QMFY01000006">
    <property type="protein sequence ID" value="RAW00743.1"/>
    <property type="molecule type" value="Genomic_DNA"/>
</dbReference>
<dbReference type="EC" id="3.4.11.2" evidence="4"/>
<dbReference type="InterPro" id="IPR014782">
    <property type="entry name" value="Peptidase_M1_dom"/>
</dbReference>
<keyword evidence="10" id="KW-0862">Zinc</keyword>
<evidence type="ECO:0000256" key="5">
    <source>
        <dbReference type="ARBA" id="ARBA00015611"/>
    </source>
</evidence>
<dbReference type="PANTHER" id="PTHR11533">
    <property type="entry name" value="PROTEASE M1 ZINC METALLOPROTEASE"/>
    <property type="match status" value="1"/>
</dbReference>
<dbReference type="AlphaFoldDB" id="A0A364Y1M8"/>
<evidence type="ECO:0000256" key="8">
    <source>
        <dbReference type="ARBA" id="ARBA00022723"/>
    </source>
</evidence>
<reference evidence="14 15" key="1">
    <citation type="submission" date="2018-06" db="EMBL/GenBank/DDBJ databases">
        <title>Chryseolinea flavus sp. nov., a member of the phylum Bacteroidetes isolated from soil.</title>
        <authorList>
            <person name="Li Y."/>
            <person name="Wang J."/>
        </authorList>
    </citation>
    <scope>NUCLEOTIDE SEQUENCE [LARGE SCALE GENOMIC DNA]</scope>
    <source>
        <strain evidence="14 15">SDU1-6</strain>
    </source>
</reference>
<dbReference type="Pfam" id="PF01433">
    <property type="entry name" value="Peptidase_M1"/>
    <property type="match status" value="1"/>
</dbReference>
<dbReference type="GO" id="GO:0042277">
    <property type="term" value="F:peptide binding"/>
    <property type="evidence" value="ECO:0007669"/>
    <property type="project" value="TreeGrafter"/>
</dbReference>
<evidence type="ECO:0000256" key="6">
    <source>
        <dbReference type="ARBA" id="ARBA00022438"/>
    </source>
</evidence>
<name>A0A364Y1M8_9BACT</name>
<keyword evidence="6 14" id="KW-0031">Aminopeptidase</keyword>